<proteinExistence type="predicted"/>
<keyword evidence="2" id="KW-0812">Transmembrane</keyword>
<evidence type="ECO:0000256" key="1">
    <source>
        <dbReference type="SAM" id="MobiDB-lite"/>
    </source>
</evidence>
<keyword evidence="4" id="KW-1185">Reference proteome</keyword>
<dbReference type="Proteomes" id="UP000248405">
    <property type="component" value="Unassembled WGS sequence"/>
</dbReference>
<organism evidence="3 4">
    <name type="scientific">Aspergillus vadensis (strain CBS 113365 / IMI 142717 / IBT 24658)</name>
    <dbReference type="NCBI Taxonomy" id="1448311"/>
    <lineage>
        <taxon>Eukaryota</taxon>
        <taxon>Fungi</taxon>
        <taxon>Dikarya</taxon>
        <taxon>Ascomycota</taxon>
        <taxon>Pezizomycotina</taxon>
        <taxon>Eurotiomycetes</taxon>
        <taxon>Eurotiomycetidae</taxon>
        <taxon>Eurotiales</taxon>
        <taxon>Aspergillaceae</taxon>
        <taxon>Aspergillus</taxon>
        <taxon>Aspergillus subgen. Circumdati</taxon>
    </lineage>
</organism>
<keyword evidence="2" id="KW-1133">Transmembrane helix</keyword>
<keyword evidence="2" id="KW-0472">Membrane</keyword>
<feature type="compositionally biased region" description="Basic and acidic residues" evidence="1">
    <location>
        <begin position="1"/>
        <end position="19"/>
    </location>
</feature>
<name>A0A319BBQ5_ASPVC</name>
<accession>A0A319BBQ5</accession>
<gene>
    <name evidence="3" type="ORF">BO88DRAFT_265745</name>
</gene>
<sequence length="163" mass="18854">MQNRRQKEIYGRLASEKRQKGTGKRKEWKKKRAKLEGEKANIKRVDDVVSGCCFGMRTGPRRLTGSSKTDFASAGGRHRANSGRLHWSCRMYNWYEKALSTREKRNCSLQLIRDLMHGRNPAPLYFGRAASILLLSIFFFIFPLPSLQLFNLALSNSDQAWKR</sequence>
<feature type="region of interest" description="Disordered" evidence="1">
    <location>
        <begin position="1"/>
        <end position="32"/>
    </location>
</feature>
<dbReference type="AlphaFoldDB" id="A0A319BBQ5"/>
<feature type="compositionally biased region" description="Basic residues" evidence="1">
    <location>
        <begin position="20"/>
        <end position="32"/>
    </location>
</feature>
<reference evidence="3" key="1">
    <citation type="submission" date="2016-12" db="EMBL/GenBank/DDBJ databases">
        <title>The genomes of Aspergillus section Nigri reveals drivers in fungal speciation.</title>
        <authorList>
            <consortium name="DOE Joint Genome Institute"/>
            <person name="Vesth T.C."/>
            <person name="Nybo J."/>
            <person name="Theobald S."/>
            <person name="Brandl J."/>
            <person name="Frisvad J.C."/>
            <person name="Nielsen K.F."/>
            <person name="Lyhne E.K."/>
            <person name="Kogle M.E."/>
            <person name="Kuo A."/>
            <person name="Riley R."/>
            <person name="Clum A."/>
            <person name="Nolan M."/>
            <person name="Lipzen A."/>
            <person name="Salamov A."/>
            <person name="Henrissat B."/>
            <person name="Wiebenga A."/>
            <person name="De Vries R.P."/>
            <person name="Grigoriev I.V."/>
            <person name="Mortensen U.H."/>
            <person name="Andersen M.R."/>
            <person name="Baker S.E."/>
        </authorList>
    </citation>
    <scope>NUCLEOTIDE SEQUENCE [LARGE SCALE GENOMIC DNA]</scope>
    <source>
        <strain evidence="3">CBS 113365</strain>
    </source>
</reference>
<dbReference type="EMBL" id="KZ821621">
    <property type="protein sequence ID" value="PYH70486.1"/>
    <property type="molecule type" value="Genomic_DNA"/>
</dbReference>
<evidence type="ECO:0000313" key="4">
    <source>
        <dbReference type="Proteomes" id="UP000248405"/>
    </source>
</evidence>
<evidence type="ECO:0000313" key="3">
    <source>
        <dbReference type="EMBL" id="PYH70486.1"/>
    </source>
</evidence>
<protein>
    <submittedName>
        <fullName evidence="3">Uncharacterized protein</fullName>
    </submittedName>
</protein>
<dbReference type="GeneID" id="37206911"/>
<dbReference type="RefSeq" id="XP_025564280.1">
    <property type="nucleotide sequence ID" value="XM_025702319.1"/>
</dbReference>
<dbReference type="OrthoDB" id="10645600at2759"/>
<evidence type="ECO:0000256" key="2">
    <source>
        <dbReference type="SAM" id="Phobius"/>
    </source>
</evidence>
<feature type="transmembrane region" description="Helical" evidence="2">
    <location>
        <begin position="125"/>
        <end position="144"/>
    </location>
</feature>